<proteinExistence type="predicted"/>
<dbReference type="SUPFAM" id="SSF81442">
    <property type="entry name" value="Cytochrome c oxidase subunit I-like"/>
    <property type="match status" value="1"/>
</dbReference>
<feature type="transmembrane region" description="Helical" evidence="1">
    <location>
        <begin position="104"/>
        <end position="128"/>
    </location>
</feature>
<reference evidence="2 3" key="1">
    <citation type="journal article" date="2015" name="Stand. Genomic Sci.">
        <title>Genomic Encyclopedia of Bacterial and Archaeal Type Strains, Phase III: the genomes of soil and plant-associated and newly described type strains.</title>
        <authorList>
            <person name="Whitman W.B."/>
            <person name="Woyke T."/>
            <person name="Klenk H.P."/>
            <person name="Zhou Y."/>
            <person name="Lilburn T.G."/>
            <person name="Beck B.J."/>
            <person name="De Vos P."/>
            <person name="Vandamme P."/>
            <person name="Eisen J.A."/>
            <person name="Garrity G."/>
            <person name="Hugenholtz P."/>
            <person name="Kyrpides N.C."/>
        </authorList>
    </citation>
    <scope>NUCLEOTIDE SEQUENCE [LARGE SCALE GENOMIC DNA]</scope>
    <source>
        <strain evidence="2 3">CGMCC 1.10124</strain>
    </source>
</reference>
<accession>A0A3M0CWH2</accession>
<organism evidence="2 3">
    <name type="scientific">Haloplanus aerogenes</name>
    <dbReference type="NCBI Taxonomy" id="660522"/>
    <lineage>
        <taxon>Archaea</taxon>
        <taxon>Methanobacteriati</taxon>
        <taxon>Methanobacteriota</taxon>
        <taxon>Stenosarchaea group</taxon>
        <taxon>Halobacteria</taxon>
        <taxon>Halobacteriales</taxon>
        <taxon>Haloferacaceae</taxon>
        <taxon>Haloplanus</taxon>
    </lineage>
</organism>
<sequence>MGAGLASGRLSLWTRYFTMASALSFVGTEALVVFGARRTLVATVALFGFVCPMIFGMAYLLIPSFVGRTLVDYRLPGVHFVLAYSGAAGLIVGRMTETSVLTRAGVVCWSLGVAFFVAVLAWTIVPALRDRPEIVTRSGDRPQRSTRLATAMIPVSIGYLVFGTIGLLGWAGFEPIPAVPFPAVVHYYGAGFAALLIFALGARLMSGFFHVTPPRAGTWIVLVPGAVGPGLLATSFWTGVAFRVGAVLQTVAMVGYAGLVGYVFWQSERRRLGLYGILLGAIAGVVATGLNVPAAFGTVAPGQLSAHATTIISGFFALTIVGYVIQFFALTSGRFPGATTRVAVGTMGVLAVGSLFRAGGLLIATPVYSRGGAILTLCGAGAYAYLVGRRLLRE</sequence>
<feature type="transmembrane region" description="Helical" evidence="1">
    <location>
        <begin position="342"/>
        <end position="364"/>
    </location>
</feature>
<gene>
    <name evidence="2" type="ORF">ATH50_3391</name>
</gene>
<evidence type="ECO:0000256" key="1">
    <source>
        <dbReference type="SAM" id="Phobius"/>
    </source>
</evidence>
<feature type="transmembrane region" description="Helical" evidence="1">
    <location>
        <begin position="370"/>
        <end position="388"/>
    </location>
</feature>
<feature type="transmembrane region" description="Helical" evidence="1">
    <location>
        <begin position="272"/>
        <end position="296"/>
    </location>
</feature>
<dbReference type="InterPro" id="IPR036927">
    <property type="entry name" value="Cyt_c_oxase-like_su1_sf"/>
</dbReference>
<dbReference type="AlphaFoldDB" id="A0A3M0CWH2"/>
<evidence type="ECO:0000313" key="2">
    <source>
        <dbReference type="EMBL" id="RMB11689.1"/>
    </source>
</evidence>
<keyword evidence="1" id="KW-0812">Transmembrane</keyword>
<feature type="transmembrane region" description="Helical" evidence="1">
    <location>
        <begin position="40"/>
        <end position="61"/>
    </location>
</feature>
<feature type="transmembrane region" description="Helical" evidence="1">
    <location>
        <begin position="148"/>
        <end position="173"/>
    </location>
</feature>
<keyword evidence="1" id="KW-0472">Membrane</keyword>
<evidence type="ECO:0000313" key="3">
    <source>
        <dbReference type="Proteomes" id="UP000277326"/>
    </source>
</evidence>
<feature type="transmembrane region" description="Helical" evidence="1">
    <location>
        <begin position="216"/>
        <end position="240"/>
    </location>
</feature>
<evidence type="ECO:0008006" key="4">
    <source>
        <dbReference type="Google" id="ProtNLM"/>
    </source>
</evidence>
<keyword evidence="1" id="KW-1133">Transmembrane helix</keyword>
<protein>
    <recommendedName>
        <fullName evidence="4">NnrS family protein</fullName>
    </recommendedName>
</protein>
<dbReference type="EMBL" id="REFS01000008">
    <property type="protein sequence ID" value="RMB11689.1"/>
    <property type="molecule type" value="Genomic_DNA"/>
</dbReference>
<feature type="transmembrane region" description="Helical" evidence="1">
    <location>
        <begin position="246"/>
        <end position="265"/>
    </location>
</feature>
<feature type="transmembrane region" description="Helical" evidence="1">
    <location>
        <begin position="185"/>
        <end position="204"/>
    </location>
</feature>
<feature type="transmembrane region" description="Helical" evidence="1">
    <location>
        <begin position="308"/>
        <end position="330"/>
    </location>
</feature>
<dbReference type="Proteomes" id="UP000277326">
    <property type="component" value="Unassembled WGS sequence"/>
</dbReference>
<name>A0A3M0CWH2_9EURY</name>
<feature type="transmembrane region" description="Helical" evidence="1">
    <location>
        <begin position="73"/>
        <end position="92"/>
    </location>
</feature>
<comment type="caution">
    <text evidence="2">The sequence shown here is derived from an EMBL/GenBank/DDBJ whole genome shotgun (WGS) entry which is preliminary data.</text>
</comment>
<feature type="transmembrane region" description="Helical" evidence="1">
    <location>
        <begin position="12"/>
        <end position="34"/>
    </location>
</feature>